<protein>
    <submittedName>
        <fullName evidence="1">Uncharacterized protein</fullName>
    </submittedName>
</protein>
<sequence length="152" mass="18153">MDISDPVLEKDCSLYRYSKNYKGIRTGNTISIKFLKRHFRAFKVKIYKNIEFDSILGEKQARNVYKNQIFEIDYGNLEGKFCISNSDWQIPFRGYSTNKKYRWRLQQQIIEANRAKWLNDESYTVSFIDNIIDDHHIDESTAIREKVALYCN</sequence>
<proteinExistence type="predicted"/>
<comment type="caution">
    <text evidence="1">The sequence shown here is derived from an EMBL/GenBank/DDBJ whole genome shotgun (WGS) entry which is preliminary data.</text>
</comment>
<dbReference type="EMBL" id="CAJFCJ010000099">
    <property type="protein sequence ID" value="CAD5126895.1"/>
    <property type="molecule type" value="Genomic_DNA"/>
</dbReference>
<reference evidence="1 2" key="1">
    <citation type="submission" date="2020-08" db="EMBL/GenBank/DDBJ databases">
        <authorList>
            <person name="Hejnol A."/>
        </authorList>
    </citation>
    <scope>NUCLEOTIDE SEQUENCE [LARGE SCALE GENOMIC DNA]</scope>
</reference>
<gene>
    <name evidence="1" type="ORF">DGYR_LOCUS14112</name>
</gene>
<name>A0A7I8WFB8_9ANNE</name>
<organism evidence="1 2">
    <name type="scientific">Dimorphilus gyrociliatus</name>
    <dbReference type="NCBI Taxonomy" id="2664684"/>
    <lineage>
        <taxon>Eukaryota</taxon>
        <taxon>Metazoa</taxon>
        <taxon>Spiralia</taxon>
        <taxon>Lophotrochozoa</taxon>
        <taxon>Annelida</taxon>
        <taxon>Polychaeta</taxon>
        <taxon>Polychaeta incertae sedis</taxon>
        <taxon>Dinophilidae</taxon>
        <taxon>Dimorphilus</taxon>
    </lineage>
</organism>
<dbReference type="Proteomes" id="UP000549394">
    <property type="component" value="Unassembled WGS sequence"/>
</dbReference>
<keyword evidence="2" id="KW-1185">Reference proteome</keyword>
<accession>A0A7I8WFB8</accession>
<evidence type="ECO:0000313" key="2">
    <source>
        <dbReference type="Proteomes" id="UP000549394"/>
    </source>
</evidence>
<dbReference type="AlphaFoldDB" id="A0A7I8WFB8"/>
<evidence type="ECO:0000313" key="1">
    <source>
        <dbReference type="EMBL" id="CAD5126895.1"/>
    </source>
</evidence>